<dbReference type="Pfam" id="PF00005">
    <property type="entry name" value="ABC_tran"/>
    <property type="match status" value="1"/>
</dbReference>
<evidence type="ECO:0000256" key="2">
    <source>
        <dbReference type="ARBA" id="ARBA00022741"/>
    </source>
</evidence>
<evidence type="ECO:0000259" key="4">
    <source>
        <dbReference type="PROSITE" id="PS50893"/>
    </source>
</evidence>
<dbReference type="PROSITE" id="PS50893">
    <property type="entry name" value="ABC_TRANSPORTER_2"/>
    <property type="match status" value="1"/>
</dbReference>
<gene>
    <name evidence="5" type="ORF">JQC72_15605</name>
</gene>
<accession>A0ABS2WNF0</accession>
<dbReference type="InterPro" id="IPR027417">
    <property type="entry name" value="P-loop_NTPase"/>
</dbReference>
<keyword evidence="3 5" id="KW-0067">ATP-binding</keyword>
<organism evidence="5 6">
    <name type="scientific">Polycladomyces zharkentensis</name>
    <dbReference type="NCBI Taxonomy" id="2807616"/>
    <lineage>
        <taxon>Bacteria</taxon>
        <taxon>Bacillati</taxon>
        <taxon>Bacillota</taxon>
        <taxon>Bacilli</taxon>
        <taxon>Bacillales</taxon>
        <taxon>Thermoactinomycetaceae</taxon>
        <taxon>Polycladomyces</taxon>
    </lineage>
</organism>
<keyword evidence="2" id="KW-0547">Nucleotide-binding</keyword>
<sequence>MKEMLKLERWTASQNRKTVLKDIQLSVHQGEIFAFLGPAGAGKTILLKTIAGLHPIQRGRIWLNGMDITAQSAHRRNVVMVFQEARLFPHMTVAENVDYGLRFRKLPPDERKNMVHNALTWVGMAEMADRMPSGLSTDQQRRVSFARALVLQPDLLLLDEPLRDLEPWVRQDLRNLLKELLHKLGMTAILSTREREEAVQLADRIAILHRGRILQEGTARQLVDKPAEPDVARWMGSAVLIRGVWRKRVWETDVGSFPVAAFPRTFPEGAVVSGVIYPCDLQTAGWSQPIGERTLRLEGKWMYSTDTGREYQHHIQLDNGVRVSVSSRRPLERSENGRVALLVEADRIPLFADEKHLL</sequence>
<dbReference type="GO" id="GO:0005524">
    <property type="term" value="F:ATP binding"/>
    <property type="evidence" value="ECO:0007669"/>
    <property type="project" value="UniProtKB-KW"/>
</dbReference>
<keyword evidence="1" id="KW-0813">Transport</keyword>
<evidence type="ECO:0000256" key="3">
    <source>
        <dbReference type="ARBA" id="ARBA00022840"/>
    </source>
</evidence>
<proteinExistence type="predicted"/>
<protein>
    <submittedName>
        <fullName evidence="5">ABC transporter ATP-binding protein</fullName>
    </submittedName>
</protein>
<dbReference type="Proteomes" id="UP001177120">
    <property type="component" value="Unassembled WGS sequence"/>
</dbReference>
<dbReference type="InterPro" id="IPR003439">
    <property type="entry name" value="ABC_transporter-like_ATP-bd"/>
</dbReference>
<dbReference type="SMART" id="SM00382">
    <property type="entry name" value="AAA"/>
    <property type="match status" value="1"/>
</dbReference>
<evidence type="ECO:0000256" key="1">
    <source>
        <dbReference type="ARBA" id="ARBA00022448"/>
    </source>
</evidence>
<dbReference type="PANTHER" id="PTHR42781">
    <property type="entry name" value="SPERMIDINE/PUTRESCINE IMPORT ATP-BINDING PROTEIN POTA"/>
    <property type="match status" value="1"/>
</dbReference>
<keyword evidence="6" id="KW-1185">Reference proteome</keyword>
<dbReference type="Gene3D" id="3.40.50.300">
    <property type="entry name" value="P-loop containing nucleotide triphosphate hydrolases"/>
    <property type="match status" value="1"/>
</dbReference>
<dbReference type="SUPFAM" id="SSF52540">
    <property type="entry name" value="P-loop containing nucleoside triphosphate hydrolases"/>
    <property type="match status" value="1"/>
</dbReference>
<dbReference type="EMBL" id="JAFHAP010000018">
    <property type="protein sequence ID" value="MBN2910919.1"/>
    <property type="molecule type" value="Genomic_DNA"/>
</dbReference>
<evidence type="ECO:0000313" key="6">
    <source>
        <dbReference type="Proteomes" id="UP001177120"/>
    </source>
</evidence>
<feature type="domain" description="ABC transporter" evidence="4">
    <location>
        <begin position="5"/>
        <end position="235"/>
    </location>
</feature>
<dbReference type="InterPro" id="IPR003593">
    <property type="entry name" value="AAA+_ATPase"/>
</dbReference>
<reference evidence="5" key="1">
    <citation type="journal article" date="2024" name="Int. J. Syst. Evol. Microbiol.">
        <title>Polycladomyces zharkentensis sp. nov., a novel thermophilic cellulose- and starch-degrading member of the Bacillota from a geothermal aquifer in Kazakhstan.</title>
        <authorList>
            <person name="Mashzhan A."/>
            <person name="Kistaubayeva A."/>
            <person name="Javier-Lopez R."/>
            <person name="Bissenova U."/>
            <person name="Bissenbay A."/>
            <person name="Birkeland N.K."/>
        </authorList>
    </citation>
    <scope>NUCLEOTIDE SEQUENCE</scope>
    <source>
        <strain evidence="5">ZKZ2T</strain>
    </source>
</reference>
<name>A0ABS2WNF0_9BACL</name>
<dbReference type="InterPro" id="IPR050093">
    <property type="entry name" value="ABC_SmlMolc_Importer"/>
</dbReference>
<comment type="caution">
    <text evidence="5">The sequence shown here is derived from an EMBL/GenBank/DDBJ whole genome shotgun (WGS) entry which is preliminary data.</text>
</comment>
<dbReference type="PANTHER" id="PTHR42781:SF4">
    <property type="entry name" value="SPERMIDINE_PUTRESCINE IMPORT ATP-BINDING PROTEIN POTA"/>
    <property type="match status" value="1"/>
</dbReference>
<evidence type="ECO:0000313" key="5">
    <source>
        <dbReference type="EMBL" id="MBN2910919.1"/>
    </source>
</evidence>